<reference evidence="2 3" key="1">
    <citation type="submission" date="2016-11" db="EMBL/GenBank/DDBJ databases">
        <authorList>
            <person name="Jaros S."/>
            <person name="Januszkiewicz K."/>
            <person name="Wedrychowicz H."/>
        </authorList>
    </citation>
    <scope>NUCLEOTIDE SEQUENCE [LARGE SCALE GENOMIC DNA]</scope>
    <source>
        <strain evidence="2 3">CECT 7868</strain>
    </source>
</reference>
<feature type="signal peptide" evidence="1">
    <location>
        <begin position="1"/>
        <end position="19"/>
    </location>
</feature>
<name>A0A1M5Z6X6_9VIBR</name>
<keyword evidence="3" id="KW-1185">Reference proteome</keyword>
<protein>
    <recommendedName>
        <fullName evidence="4">Lipoprotein</fullName>
    </recommendedName>
</protein>
<accession>A0A1M5Z6X6</accession>
<proteinExistence type="predicted"/>
<gene>
    <name evidence="2" type="ORF">VA7868_02327</name>
</gene>
<organism evidence="2 3">
    <name type="scientific">Vibrio aerogenes CECT 7868</name>
    <dbReference type="NCBI Taxonomy" id="1216006"/>
    <lineage>
        <taxon>Bacteria</taxon>
        <taxon>Pseudomonadati</taxon>
        <taxon>Pseudomonadota</taxon>
        <taxon>Gammaproteobacteria</taxon>
        <taxon>Vibrionales</taxon>
        <taxon>Vibrionaceae</taxon>
        <taxon>Vibrio</taxon>
    </lineage>
</organism>
<evidence type="ECO:0000256" key="1">
    <source>
        <dbReference type="SAM" id="SignalP"/>
    </source>
</evidence>
<dbReference type="RefSeq" id="WP_073603998.1">
    <property type="nucleotide sequence ID" value="NZ_FQXZ01000023.1"/>
</dbReference>
<dbReference type="Proteomes" id="UP000184608">
    <property type="component" value="Unassembled WGS sequence"/>
</dbReference>
<evidence type="ECO:0000313" key="3">
    <source>
        <dbReference type="Proteomes" id="UP000184608"/>
    </source>
</evidence>
<evidence type="ECO:0008006" key="4">
    <source>
        <dbReference type="Google" id="ProtNLM"/>
    </source>
</evidence>
<evidence type="ECO:0000313" key="2">
    <source>
        <dbReference type="EMBL" id="SHI19633.1"/>
    </source>
</evidence>
<dbReference type="PROSITE" id="PS51257">
    <property type="entry name" value="PROKAR_LIPOPROTEIN"/>
    <property type="match status" value="1"/>
</dbReference>
<dbReference type="OrthoDB" id="5862182at2"/>
<dbReference type="STRING" id="1216006.VA7868_02327"/>
<dbReference type="EMBL" id="FQXZ01000023">
    <property type="protein sequence ID" value="SHI19633.1"/>
    <property type="molecule type" value="Genomic_DNA"/>
</dbReference>
<feature type="chain" id="PRO_5012206485" description="Lipoprotein" evidence="1">
    <location>
        <begin position="20"/>
        <end position="245"/>
    </location>
</feature>
<dbReference type="AlphaFoldDB" id="A0A1M5Z6X6"/>
<sequence length="245" mass="26067">MKILLGVSVCILSSVLLTACGNQDDDETTSSSSSSSSTSVSGFSKHNGIYVNTDDFAFMLVDSNRKSHSLIVGDVAGKDVYLTTSGSADNNNTYITKGLIYSDANQFISSTSTKLTAAFTDTAAILTGTFNGSDLIYSFNKKGNSSESLTQIAGTYTDSDTGTVWTINTSGSLTINGDCQVSATLTRNDSYFNLTDIEASNCNDSSYDGEYEDGVLITVNNNNHDYLASVMNSQHSIIWGHIAIN</sequence>
<keyword evidence="1" id="KW-0732">Signal</keyword>